<dbReference type="GO" id="GO:0070161">
    <property type="term" value="C:anchoring junction"/>
    <property type="evidence" value="ECO:0007669"/>
    <property type="project" value="UniProtKB-SubCell"/>
</dbReference>
<reference evidence="15 16" key="1">
    <citation type="journal article" date="2024" name="bioRxiv">
        <title>A reference genome for Trichogramma kaykai: A tiny desert-dwelling parasitoid wasp with competing sex-ratio distorters.</title>
        <authorList>
            <person name="Culotta J."/>
            <person name="Lindsey A.R."/>
        </authorList>
    </citation>
    <scope>NUCLEOTIDE SEQUENCE [LARGE SCALE GENOMIC DNA]</scope>
    <source>
        <strain evidence="15 16">KSX58</strain>
    </source>
</reference>
<dbReference type="SMART" id="SM00404">
    <property type="entry name" value="PTPc_motif"/>
    <property type="match status" value="1"/>
</dbReference>
<dbReference type="SUPFAM" id="SSF50729">
    <property type="entry name" value="PH domain-like"/>
    <property type="match status" value="1"/>
</dbReference>
<comment type="similarity">
    <text evidence="3">Belongs to the protein-tyrosine phosphatase family. Non-receptor class subfamily.</text>
</comment>
<dbReference type="GO" id="GO:0071944">
    <property type="term" value="C:cell periphery"/>
    <property type="evidence" value="ECO:0007669"/>
    <property type="project" value="UniProtKB-ARBA"/>
</dbReference>
<feature type="domain" description="Tyrosine specific protein phosphatases" evidence="12">
    <location>
        <begin position="805"/>
        <end position="879"/>
    </location>
</feature>
<dbReference type="CDD" id="cd14541">
    <property type="entry name" value="PTPc-N3_4"/>
    <property type="match status" value="1"/>
</dbReference>
<dbReference type="SMART" id="SM01196">
    <property type="entry name" value="FERM_C"/>
    <property type="match status" value="1"/>
</dbReference>
<evidence type="ECO:0000259" key="12">
    <source>
        <dbReference type="PROSITE" id="PS50056"/>
    </source>
</evidence>
<dbReference type="Proteomes" id="UP001627154">
    <property type="component" value="Unassembled WGS sequence"/>
</dbReference>
<dbReference type="InterPro" id="IPR018980">
    <property type="entry name" value="FERM_PH-like_C"/>
</dbReference>
<dbReference type="Gene3D" id="2.30.29.30">
    <property type="entry name" value="Pleckstrin-homology domain (PH domain)/Phosphotyrosine-binding domain (PTB)"/>
    <property type="match status" value="1"/>
</dbReference>
<dbReference type="CDD" id="cd14473">
    <property type="entry name" value="FERM_B-lobe"/>
    <property type="match status" value="1"/>
</dbReference>
<dbReference type="CDD" id="cd06706">
    <property type="entry name" value="PDZ_PTPN3-4-like"/>
    <property type="match status" value="1"/>
</dbReference>
<proteinExistence type="inferred from homology"/>
<evidence type="ECO:0000259" key="14">
    <source>
        <dbReference type="PROSITE" id="PS50106"/>
    </source>
</evidence>
<protein>
    <recommendedName>
        <fullName evidence="4">protein-tyrosine-phosphatase</fullName>
        <ecNumber evidence="4">3.1.3.48</ecNumber>
    </recommendedName>
</protein>
<dbReference type="InterPro" id="IPR019748">
    <property type="entry name" value="FERM_central"/>
</dbReference>
<dbReference type="InterPro" id="IPR000387">
    <property type="entry name" value="Tyr_Pase_dom"/>
</dbReference>
<dbReference type="Pfam" id="PF00102">
    <property type="entry name" value="Y_phosphatase"/>
    <property type="match status" value="1"/>
</dbReference>
<dbReference type="Gene3D" id="1.20.80.10">
    <property type="match status" value="1"/>
</dbReference>
<dbReference type="InterPro" id="IPR011993">
    <property type="entry name" value="PH-like_dom_sf"/>
</dbReference>
<dbReference type="SMART" id="SM00228">
    <property type="entry name" value="PDZ"/>
    <property type="match status" value="1"/>
</dbReference>
<dbReference type="GO" id="GO:0016020">
    <property type="term" value="C:membrane"/>
    <property type="evidence" value="ECO:0007669"/>
    <property type="project" value="UniProtKB-ARBA"/>
</dbReference>
<dbReference type="PROSITE" id="PS50056">
    <property type="entry name" value="TYR_PHOSPHATASE_2"/>
    <property type="match status" value="1"/>
</dbReference>
<dbReference type="InterPro" id="IPR000242">
    <property type="entry name" value="PTP_cat"/>
</dbReference>
<keyword evidence="8" id="KW-0965">Cell junction</keyword>
<evidence type="ECO:0000256" key="6">
    <source>
        <dbReference type="ARBA" id="ARBA00022801"/>
    </source>
</evidence>
<dbReference type="SMART" id="SM00295">
    <property type="entry name" value="B41"/>
    <property type="match status" value="1"/>
</dbReference>
<dbReference type="SMART" id="SM00194">
    <property type="entry name" value="PTPc"/>
    <property type="match status" value="1"/>
</dbReference>
<evidence type="ECO:0000313" key="16">
    <source>
        <dbReference type="Proteomes" id="UP001627154"/>
    </source>
</evidence>
<dbReference type="PANTHER" id="PTHR45706:SF4">
    <property type="entry name" value="TYROSINE-PROTEIN PHOSPHATASE"/>
    <property type="match status" value="1"/>
</dbReference>
<dbReference type="InterPro" id="IPR014847">
    <property type="entry name" value="FA"/>
</dbReference>
<dbReference type="PROSITE" id="PS00661">
    <property type="entry name" value="FERM_2"/>
    <property type="match status" value="1"/>
</dbReference>
<keyword evidence="6" id="KW-0378">Hydrolase</keyword>
<dbReference type="InterPro" id="IPR029021">
    <property type="entry name" value="Prot-tyrosine_phosphatase-like"/>
</dbReference>
<dbReference type="Gene3D" id="3.10.20.90">
    <property type="entry name" value="Phosphatidylinositol 3-kinase Catalytic Subunit, Chain A, domain 1"/>
    <property type="match status" value="1"/>
</dbReference>
<accession>A0ABD2WNV7</accession>
<dbReference type="InterPro" id="IPR000299">
    <property type="entry name" value="FERM_domain"/>
</dbReference>
<dbReference type="Pfam" id="PF00595">
    <property type="entry name" value="PDZ"/>
    <property type="match status" value="1"/>
</dbReference>
<feature type="domain" description="PDZ" evidence="14">
    <location>
        <begin position="490"/>
        <end position="562"/>
    </location>
</feature>
<dbReference type="Gene3D" id="2.30.42.10">
    <property type="match status" value="1"/>
</dbReference>
<evidence type="ECO:0000256" key="1">
    <source>
        <dbReference type="ARBA" id="ARBA00004245"/>
    </source>
</evidence>
<keyword evidence="16" id="KW-1185">Reference proteome</keyword>
<dbReference type="AlphaFoldDB" id="A0ABD2WNV7"/>
<dbReference type="PRINTS" id="PR00700">
    <property type="entry name" value="PRTYPHPHTASE"/>
</dbReference>
<dbReference type="PROSITE" id="PS00383">
    <property type="entry name" value="TYR_PHOSPHATASE_1"/>
    <property type="match status" value="1"/>
</dbReference>
<evidence type="ECO:0000259" key="13">
    <source>
        <dbReference type="PROSITE" id="PS50057"/>
    </source>
</evidence>
<dbReference type="GO" id="GO:0004725">
    <property type="term" value="F:protein tyrosine phosphatase activity"/>
    <property type="evidence" value="ECO:0007669"/>
    <property type="project" value="UniProtKB-EC"/>
</dbReference>
<dbReference type="PROSITE" id="PS50055">
    <property type="entry name" value="TYR_PHOSPHATASE_PTP"/>
    <property type="match status" value="1"/>
</dbReference>
<dbReference type="GO" id="GO:0009887">
    <property type="term" value="P:animal organ morphogenesis"/>
    <property type="evidence" value="ECO:0007669"/>
    <property type="project" value="UniProtKB-ARBA"/>
</dbReference>
<dbReference type="PROSITE" id="PS50106">
    <property type="entry name" value="PDZ"/>
    <property type="match status" value="1"/>
</dbReference>
<evidence type="ECO:0000256" key="3">
    <source>
        <dbReference type="ARBA" id="ARBA00009649"/>
    </source>
</evidence>
<dbReference type="Pfam" id="PF09379">
    <property type="entry name" value="FERM_N"/>
    <property type="match status" value="1"/>
</dbReference>
<comment type="caution">
    <text evidence="15">The sequence shown here is derived from an EMBL/GenBank/DDBJ whole genome shotgun (WGS) entry which is preliminary data.</text>
</comment>
<feature type="region of interest" description="Disordered" evidence="10">
    <location>
        <begin position="381"/>
        <end position="421"/>
    </location>
</feature>
<dbReference type="FunFam" id="2.30.29.30:FF:000002">
    <property type="entry name" value="Band 4.1-like protein 5 isoform 1"/>
    <property type="match status" value="1"/>
</dbReference>
<dbReference type="InterPro" id="IPR018979">
    <property type="entry name" value="FERM_N"/>
</dbReference>
<feature type="domain" description="Tyrosine-protein phosphatase" evidence="11">
    <location>
        <begin position="630"/>
        <end position="888"/>
    </location>
</feature>
<dbReference type="CDD" id="cd13189">
    <property type="entry name" value="FERM_C_PTPN4_PTPN3_like"/>
    <property type="match status" value="1"/>
</dbReference>
<dbReference type="SUPFAM" id="SSF47031">
    <property type="entry name" value="Second domain of FERM"/>
    <property type="match status" value="1"/>
</dbReference>
<dbReference type="SUPFAM" id="SSF52799">
    <property type="entry name" value="(Phosphotyrosine protein) phosphatases II"/>
    <property type="match status" value="1"/>
</dbReference>
<dbReference type="PROSITE" id="PS00660">
    <property type="entry name" value="FERM_1"/>
    <property type="match status" value="1"/>
</dbReference>
<evidence type="ECO:0000256" key="9">
    <source>
        <dbReference type="ARBA" id="ARBA00023212"/>
    </source>
</evidence>
<dbReference type="SUPFAM" id="SSF54236">
    <property type="entry name" value="Ubiquitin-like"/>
    <property type="match status" value="1"/>
</dbReference>
<evidence type="ECO:0000256" key="2">
    <source>
        <dbReference type="ARBA" id="ARBA00004282"/>
    </source>
</evidence>
<evidence type="ECO:0000256" key="10">
    <source>
        <dbReference type="SAM" id="MobiDB-lite"/>
    </source>
</evidence>
<keyword evidence="5" id="KW-0963">Cytoplasm</keyword>
<name>A0ABD2WNV7_9HYME</name>
<evidence type="ECO:0000256" key="5">
    <source>
        <dbReference type="ARBA" id="ARBA00022490"/>
    </source>
</evidence>
<dbReference type="InterPro" id="IPR014352">
    <property type="entry name" value="FERM/acyl-CoA-bd_prot_sf"/>
</dbReference>
<dbReference type="Pfam" id="PF09380">
    <property type="entry name" value="FERM_C"/>
    <property type="match status" value="1"/>
</dbReference>
<dbReference type="PROSITE" id="PS50057">
    <property type="entry name" value="FERM_3"/>
    <property type="match status" value="1"/>
</dbReference>
<dbReference type="Pfam" id="PF00373">
    <property type="entry name" value="FERM_M"/>
    <property type="match status" value="1"/>
</dbReference>
<dbReference type="PRINTS" id="PR00935">
    <property type="entry name" value="BAND41"/>
</dbReference>
<dbReference type="InterPro" id="IPR003595">
    <property type="entry name" value="Tyr_Pase_cat"/>
</dbReference>
<keyword evidence="9" id="KW-0206">Cytoskeleton</keyword>
<dbReference type="PANTHER" id="PTHR45706">
    <property type="entry name" value="TYROSINE-PROTEIN PHOSPHATASE"/>
    <property type="match status" value="1"/>
</dbReference>
<dbReference type="InterPro" id="IPR001478">
    <property type="entry name" value="PDZ"/>
</dbReference>
<dbReference type="FunFam" id="1.20.80.10:FF:000003">
    <property type="entry name" value="Tyrosine-protein phosphatase non-receptor type 4"/>
    <property type="match status" value="1"/>
</dbReference>
<dbReference type="InterPro" id="IPR035963">
    <property type="entry name" value="FERM_2"/>
</dbReference>
<dbReference type="InterPro" id="IPR019749">
    <property type="entry name" value="Band_41_domain"/>
</dbReference>
<feature type="domain" description="FERM" evidence="13">
    <location>
        <begin position="33"/>
        <end position="322"/>
    </location>
</feature>
<dbReference type="Gene3D" id="3.90.190.10">
    <property type="entry name" value="Protein tyrosine phosphatase superfamily"/>
    <property type="match status" value="1"/>
</dbReference>
<dbReference type="InterPro" id="IPR029071">
    <property type="entry name" value="Ubiquitin-like_domsf"/>
</dbReference>
<dbReference type="EMBL" id="JBJJXI010000092">
    <property type="protein sequence ID" value="KAL3394399.1"/>
    <property type="molecule type" value="Genomic_DNA"/>
</dbReference>
<evidence type="ECO:0000256" key="7">
    <source>
        <dbReference type="ARBA" id="ARBA00022912"/>
    </source>
</evidence>
<keyword evidence="7" id="KW-0904">Protein phosphatase</keyword>
<dbReference type="InterPro" id="IPR036034">
    <property type="entry name" value="PDZ_sf"/>
</dbReference>
<dbReference type="InterPro" id="IPR041783">
    <property type="entry name" value="PTPN3/4_FERM_C"/>
</dbReference>
<comment type="subcellular location">
    <subcellularLocation>
        <location evidence="2">Cell junction</location>
    </subcellularLocation>
    <subcellularLocation>
        <location evidence="1">Cytoplasm</location>
        <location evidence="1">Cytoskeleton</location>
    </subcellularLocation>
</comment>
<dbReference type="Pfam" id="PF08736">
    <property type="entry name" value="FA"/>
    <property type="match status" value="1"/>
</dbReference>
<dbReference type="FunFam" id="3.10.20.90:FF:000039">
    <property type="entry name" value="Tyrosine-protein phosphatase non-receptor type"/>
    <property type="match status" value="1"/>
</dbReference>
<evidence type="ECO:0000259" key="11">
    <source>
        <dbReference type="PROSITE" id="PS50055"/>
    </source>
</evidence>
<organism evidence="15 16">
    <name type="scientific">Trichogramma kaykai</name>
    <dbReference type="NCBI Taxonomy" id="54128"/>
    <lineage>
        <taxon>Eukaryota</taxon>
        <taxon>Metazoa</taxon>
        <taxon>Ecdysozoa</taxon>
        <taxon>Arthropoda</taxon>
        <taxon>Hexapoda</taxon>
        <taxon>Insecta</taxon>
        <taxon>Pterygota</taxon>
        <taxon>Neoptera</taxon>
        <taxon>Endopterygota</taxon>
        <taxon>Hymenoptera</taxon>
        <taxon>Apocrita</taxon>
        <taxon>Proctotrupomorpha</taxon>
        <taxon>Chalcidoidea</taxon>
        <taxon>Trichogrammatidae</taxon>
        <taxon>Trichogramma</taxon>
    </lineage>
</organism>
<gene>
    <name evidence="15" type="ORF">TKK_011412</name>
</gene>
<dbReference type="InterPro" id="IPR019747">
    <property type="entry name" value="FERM_CS"/>
</dbReference>
<dbReference type="SUPFAM" id="SSF50156">
    <property type="entry name" value="PDZ domain-like"/>
    <property type="match status" value="1"/>
</dbReference>
<evidence type="ECO:0000313" key="15">
    <source>
        <dbReference type="EMBL" id="KAL3394399.1"/>
    </source>
</evidence>
<evidence type="ECO:0000256" key="4">
    <source>
        <dbReference type="ARBA" id="ARBA00013064"/>
    </source>
</evidence>
<dbReference type="GO" id="GO:0005856">
    <property type="term" value="C:cytoskeleton"/>
    <property type="evidence" value="ECO:0007669"/>
    <property type="project" value="UniProtKB-SubCell"/>
</dbReference>
<evidence type="ECO:0000256" key="8">
    <source>
        <dbReference type="ARBA" id="ARBA00022949"/>
    </source>
</evidence>
<dbReference type="EC" id="3.1.3.48" evidence="4"/>
<sequence>MIDSVSRRALSGSCGSYHVRSAELARDKKHKTLTATVVFLDDTQHSFQLDKKAKGQALLDLVFQHLELIEKDYFGLQYAENSSMSSTPTSDVMRWLDVSKLVKKQLRSKGGQFFFRVKFYVSDPSKLQEEYTRYQFYLQIRRDILQGKLQLPPATACLIASYTVQSEIGDYNPEEHGIGYISRLQLLPNQTEEMERKICELHKLHKGQLPSDAEFNFLDHAKRLDMYGVELHKARDSNNKEIYLGVTSVGLVVFQNNIRINVFSWVKIVKISFKRKQFLIQLRREQSENFDTLLGFNMQTYRSSKSLWKSCVEHHTFFRLHSPKMRSRRFPLALSSRFTYSGRTEFQTVEDGKHRSRVERTFIRSPSKKLLQGILPSLSEEKGKISGKSSRSSDNKVQLSGSCKPRSAWVEGNQSDDEGGFLTLREDVTGNSHAPSTGAFSPVLGNRVITYADEDPSVERNVYDVPEFNESTGTPAPLPKFHVLDESLVTIRLNPDDQGRFGFNVKGGLDLDMPILVSRVAANTPADRCFPKLNEGDQVILINGIDVNGMLHEHVVNLIRQSRDSGNGELTLTVKPNALYNVIAGPDEQNVETESPFIYVPEVPTQAVVGSDALSQSMLLIKEGLTSGVVVSRYESLYRKNLELTSLESKKPENIIKNRYRDISPYDVTRVVLMGSADGDYINANYVNMEIPGSGIINRYIATQGPLPHTVMDFWQMVLEAGSTLVVMLTTLAERGRVKCHQYWPDLNDSLTIKNLIVKCRSETIEDTFIFREFVLIDTNTNEERDITHMQYCAWPDHGVPSDWRQFVLFTERVRAARCGSVEPAVVHCSAGIGRTGVLVLMETALCLIEANQPVYPLEIVRSMRDQRAMMIQNASQYKFVCEAVHNAYTEGIVKPLPEFNR</sequence>
<dbReference type="InterPro" id="IPR016130">
    <property type="entry name" value="Tyr_Pase_AS"/>
</dbReference>
<dbReference type="GO" id="GO:0048666">
    <property type="term" value="P:neuron development"/>
    <property type="evidence" value="ECO:0007669"/>
    <property type="project" value="UniProtKB-ARBA"/>
</dbReference>
<dbReference type="SMART" id="SM01195">
    <property type="entry name" value="FA"/>
    <property type="match status" value="1"/>
</dbReference>